<dbReference type="PANTHER" id="PTHR34358:SF2">
    <property type="entry name" value="OS03G0411600 PROTEIN"/>
    <property type="match status" value="1"/>
</dbReference>
<comment type="caution">
    <text evidence="3">The sequence shown here is derived from an EMBL/GenBank/DDBJ whole genome shotgun (WGS) entry which is preliminary data.</text>
</comment>
<keyword evidence="2" id="KW-1133">Transmembrane helix</keyword>
<dbReference type="Proteomes" id="UP001222027">
    <property type="component" value="Unassembled WGS sequence"/>
</dbReference>
<dbReference type="PANTHER" id="PTHR34358">
    <property type="entry name" value="OS03G0411600 PROTEIN"/>
    <property type="match status" value="1"/>
</dbReference>
<evidence type="ECO:0000256" key="2">
    <source>
        <dbReference type="SAM" id="Phobius"/>
    </source>
</evidence>
<feature type="compositionally biased region" description="Basic and acidic residues" evidence="1">
    <location>
        <begin position="190"/>
        <end position="204"/>
    </location>
</feature>
<feature type="region of interest" description="Disordered" evidence="1">
    <location>
        <begin position="178"/>
        <end position="218"/>
    </location>
</feature>
<evidence type="ECO:0000313" key="3">
    <source>
        <dbReference type="EMBL" id="KAJ8492610.1"/>
    </source>
</evidence>
<feature type="transmembrane region" description="Helical" evidence="2">
    <location>
        <begin position="74"/>
        <end position="95"/>
    </location>
</feature>
<dbReference type="InterPro" id="IPR010608">
    <property type="entry name" value="DUF1195"/>
</dbReference>
<dbReference type="Pfam" id="PF06708">
    <property type="entry name" value="DUF1195"/>
    <property type="match status" value="1"/>
</dbReference>
<dbReference type="AlphaFoldDB" id="A0AAV8RAC3"/>
<evidence type="ECO:0000256" key="1">
    <source>
        <dbReference type="SAM" id="MobiDB-lite"/>
    </source>
</evidence>
<keyword evidence="2" id="KW-0472">Membrane</keyword>
<name>A0AAV8RAC3_ENSVE</name>
<feature type="compositionally biased region" description="Low complexity" evidence="1">
    <location>
        <begin position="206"/>
        <end position="218"/>
    </location>
</feature>
<gene>
    <name evidence="3" type="ORF">OPV22_014331</name>
</gene>
<protein>
    <submittedName>
        <fullName evidence="3">Uncharacterized protein</fullName>
    </submittedName>
</protein>
<organism evidence="3 4">
    <name type="scientific">Ensete ventricosum</name>
    <name type="common">Abyssinian banana</name>
    <name type="synonym">Musa ensete</name>
    <dbReference type="NCBI Taxonomy" id="4639"/>
    <lineage>
        <taxon>Eukaryota</taxon>
        <taxon>Viridiplantae</taxon>
        <taxon>Streptophyta</taxon>
        <taxon>Embryophyta</taxon>
        <taxon>Tracheophyta</taxon>
        <taxon>Spermatophyta</taxon>
        <taxon>Magnoliopsida</taxon>
        <taxon>Liliopsida</taxon>
        <taxon>Zingiberales</taxon>
        <taxon>Musaceae</taxon>
        <taxon>Ensete</taxon>
    </lineage>
</organism>
<proteinExistence type="predicted"/>
<sequence>MGSRQAHTPLPVPLTPVVLYRLRLLQPNRVDPPTHLYISDDMKEVGESLLSSATASPRRASPSGPFLSRGRYKLWALAAVLLLALWSMLAGTFTLKWSARRPSDDLDGPLLEDVDVLEMEERAKVVRHMWDVYAHSHSNGRLPRFWQQAFEAAYEELAGDDPASRDAAVAEIARLSMRMVDLEPPPQHPKNAEPEKDRGEEDIGPKSNSSAFSSAKAQ</sequence>
<reference evidence="3 4" key="1">
    <citation type="submission" date="2022-12" db="EMBL/GenBank/DDBJ databases">
        <title>Chromosome-scale assembly of the Ensete ventricosum genome.</title>
        <authorList>
            <person name="Dussert Y."/>
            <person name="Stocks J."/>
            <person name="Wendawek A."/>
            <person name="Woldeyes F."/>
            <person name="Nichols R.A."/>
            <person name="Borrell J.S."/>
        </authorList>
    </citation>
    <scope>NUCLEOTIDE SEQUENCE [LARGE SCALE GENOMIC DNA]</scope>
    <source>
        <strain evidence="4">cv. Maze</strain>
        <tissue evidence="3">Seeds</tissue>
    </source>
</reference>
<evidence type="ECO:0000313" key="4">
    <source>
        <dbReference type="Proteomes" id="UP001222027"/>
    </source>
</evidence>
<dbReference type="EMBL" id="JAQQAF010000004">
    <property type="protein sequence ID" value="KAJ8492610.1"/>
    <property type="molecule type" value="Genomic_DNA"/>
</dbReference>
<accession>A0AAV8RAC3</accession>
<keyword evidence="2" id="KW-0812">Transmembrane</keyword>
<keyword evidence="4" id="KW-1185">Reference proteome</keyword>